<evidence type="ECO:0000256" key="8">
    <source>
        <dbReference type="SAM" id="MobiDB-lite"/>
    </source>
</evidence>
<feature type="domain" description="Cation efflux protein transmembrane" evidence="10">
    <location>
        <begin position="70"/>
        <end position="263"/>
    </location>
</feature>
<evidence type="ECO:0000256" key="1">
    <source>
        <dbReference type="ARBA" id="ARBA00004141"/>
    </source>
</evidence>
<gene>
    <name evidence="12" type="ORF">H7B67_09390</name>
</gene>
<feature type="transmembrane region" description="Helical" evidence="9">
    <location>
        <begin position="238"/>
        <end position="255"/>
    </location>
</feature>
<feature type="compositionally biased region" description="Basic residues" evidence="8">
    <location>
        <begin position="39"/>
        <end position="61"/>
    </location>
</feature>
<comment type="subcellular location">
    <subcellularLocation>
        <location evidence="1">Membrane</location>
        <topology evidence="1">Multi-pass membrane protein</topology>
    </subcellularLocation>
</comment>
<dbReference type="PANTHER" id="PTHR11562">
    <property type="entry name" value="CATION EFFLUX PROTEIN/ ZINC TRANSPORTER"/>
    <property type="match status" value="1"/>
</dbReference>
<evidence type="ECO:0000313" key="12">
    <source>
        <dbReference type="EMBL" id="MBB6634323.1"/>
    </source>
</evidence>
<evidence type="ECO:0000256" key="5">
    <source>
        <dbReference type="ARBA" id="ARBA00022989"/>
    </source>
</evidence>
<evidence type="ECO:0000313" key="13">
    <source>
        <dbReference type="Proteomes" id="UP000535838"/>
    </source>
</evidence>
<dbReference type="Gene3D" id="1.20.1510.10">
    <property type="entry name" value="Cation efflux protein transmembrane domain"/>
    <property type="match status" value="1"/>
</dbReference>
<feature type="region of interest" description="Disordered" evidence="8">
    <location>
        <begin position="1"/>
        <end position="64"/>
    </location>
</feature>
<dbReference type="InterPro" id="IPR027470">
    <property type="entry name" value="Cation_efflux_CTD"/>
</dbReference>
<sequence>MHDLDSPKHSGHRHDHDGHGHDHGDHEHGHLEHGQQGHNHSHSGHSHHGHHHHGHGHHGHSHAPNNRKGLLIALVITGGIMLLEFIGGLITDSLALLSDSGHMLSDTAALLLSLIAFGLSRRPSTPRLSFGLRRFEIMAALVNGAALFVIAGIIVWEACQRFADPPEVASGAMTIIAVIGLLANLMSAWFLMRQGDVKDNINMKSAYLHVLGDALGSVGAIAAGILMSLFSWYWADPVISIIVALLILKGAWGVLRSTFHILLEGTPESIDSGEVKEALGRIEGVLDVHDLHIWTITSELNSLSCHLLIADDRNHQDILQQAVTMLKERFRLSHSTIQVENSQLNHGELHCSSGDAPRSATVTRPVPEGGPAR</sequence>
<dbReference type="InterPro" id="IPR027469">
    <property type="entry name" value="Cation_efflux_TMD_sf"/>
</dbReference>
<dbReference type="SUPFAM" id="SSF161111">
    <property type="entry name" value="Cation efflux protein transmembrane domain-like"/>
    <property type="match status" value="1"/>
</dbReference>
<feature type="domain" description="Cation efflux protein cytoplasmic" evidence="11">
    <location>
        <begin position="267"/>
        <end position="341"/>
    </location>
</feature>
<dbReference type="GO" id="GO:0005385">
    <property type="term" value="F:zinc ion transmembrane transporter activity"/>
    <property type="evidence" value="ECO:0007669"/>
    <property type="project" value="TreeGrafter"/>
</dbReference>
<dbReference type="InterPro" id="IPR058533">
    <property type="entry name" value="Cation_efflux_TM"/>
</dbReference>
<evidence type="ECO:0000259" key="11">
    <source>
        <dbReference type="Pfam" id="PF16916"/>
    </source>
</evidence>
<dbReference type="NCBIfam" id="TIGR01297">
    <property type="entry name" value="CDF"/>
    <property type="match status" value="1"/>
</dbReference>
<dbReference type="InterPro" id="IPR050681">
    <property type="entry name" value="CDF/SLC30A"/>
</dbReference>
<dbReference type="EMBL" id="JACJVQ010000006">
    <property type="protein sequence ID" value="MBB6634323.1"/>
    <property type="molecule type" value="Genomic_DNA"/>
</dbReference>
<protein>
    <submittedName>
        <fullName evidence="12">Cation transporter</fullName>
    </submittedName>
</protein>
<organism evidence="12 13">
    <name type="scientific">Cohnella thailandensis</name>
    <dbReference type="NCBI Taxonomy" id="557557"/>
    <lineage>
        <taxon>Bacteria</taxon>
        <taxon>Bacillati</taxon>
        <taxon>Bacillota</taxon>
        <taxon>Bacilli</taxon>
        <taxon>Bacillales</taxon>
        <taxon>Paenibacillaceae</taxon>
        <taxon>Cohnella</taxon>
    </lineage>
</organism>
<dbReference type="AlphaFoldDB" id="A0A841SPF5"/>
<dbReference type="PANTHER" id="PTHR11562:SF17">
    <property type="entry name" value="RE54080P-RELATED"/>
    <property type="match status" value="1"/>
</dbReference>
<keyword evidence="7 9" id="KW-0472">Membrane</keyword>
<dbReference type="InterPro" id="IPR002524">
    <property type="entry name" value="Cation_efflux"/>
</dbReference>
<evidence type="ECO:0000259" key="10">
    <source>
        <dbReference type="Pfam" id="PF01545"/>
    </source>
</evidence>
<keyword evidence="6" id="KW-0406">Ion transport</keyword>
<keyword evidence="4 9" id="KW-0812">Transmembrane</keyword>
<dbReference type="SUPFAM" id="SSF160240">
    <property type="entry name" value="Cation efflux protein cytoplasmic domain-like"/>
    <property type="match status" value="1"/>
</dbReference>
<proteinExistence type="inferred from homology"/>
<feature type="transmembrane region" description="Helical" evidence="9">
    <location>
        <begin position="102"/>
        <end position="119"/>
    </location>
</feature>
<feature type="transmembrane region" description="Helical" evidence="9">
    <location>
        <begin position="168"/>
        <end position="191"/>
    </location>
</feature>
<dbReference type="Pfam" id="PF16916">
    <property type="entry name" value="ZT_dimer"/>
    <property type="match status" value="1"/>
</dbReference>
<accession>A0A841SPF5</accession>
<dbReference type="InterPro" id="IPR036837">
    <property type="entry name" value="Cation_efflux_CTD_sf"/>
</dbReference>
<feature type="transmembrane region" description="Helical" evidence="9">
    <location>
        <begin position="139"/>
        <end position="156"/>
    </location>
</feature>
<name>A0A841SPF5_9BACL</name>
<comment type="caution">
    <text evidence="12">The sequence shown here is derived from an EMBL/GenBank/DDBJ whole genome shotgun (WGS) entry which is preliminary data.</text>
</comment>
<evidence type="ECO:0000256" key="2">
    <source>
        <dbReference type="ARBA" id="ARBA00008873"/>
    </source>
</evidence>
<dbReference type="GO" id="GO:0005886">
    <property type="term" value="C:plasma membrane"/>
    <property type="evidence" value="ECO:0007669"/>
    <property type="project" value="TreeGrafter"/>
</dbReference>
<evidence type="ECO:0000256" key="4">
    <source>
        <dbReference type="ARBA" id="ARBA00022692"/>
    </source>
</evidence>
<feature type="transmembrane region" description="Helical" evidence="9">
    <location>
        <begin position="70"/>
        <end position="90"/>
    </location>
</feature>
<evidence type="ECO:0000256" key="7">
    <source>
        <dbReference type="ARBA" id="ARBA00023136"/>
    </source>
</evidence>
<keyword evidence="3" id="KW-0813">Transport</keyword>
<comment type="similarity">
    <text evidence="2">Belongs to the cation diffusion facilitator (CDF) transporter (TC 2.A.4) family. SLC30A subfamily.</text>
</comment>
<feature type="transmembrane region" description="Helical" evidence="9">
    <location>
        <begin position="211"/>
        <end position="232"/>
    </location>
</feature>
<evidence type="ECO:0000256" key="6">
    <source>
        <dbReference type="ARBA" id="ARBA00023065"/>
    </source>
</evidence>
<evidence type="ECO:0000256" key="3">
    <source>
        <dbReference type="ARBA" id="ARBA00022448"/>
    </source>
</evidence>
<keyword evidence="5 9" id="KW-1133">Transmembrane helix</keyword>
<feature type="region of interest" description="Disordered" evidence="8">
    <location>
        <begin position="347"/>
        <end position="373"/>
    </location>
</feature>
<dbReference type="Proteomes" id="UP000535838">
    <property type="component" value="Unassembled WGS sequence"/>
</dbReference>
<reference evidence="12 13" key="1">
    <citation type="submission" date="2020-08" db="EMBL/GenBank/DDBJ databases">
        <title>Cohnella phylogeny.</title>
        <authorList>
            <person name="Dunlap C."/>
        </authorList>
    </citation>
    <scope>NUCLEOTIDE SEQUENCE [LARGE SCALE GENOMIC DNA]</scope>
    <source>
        <strain evidence="12 13">DSM 25241</strain>
    </source>
</reference>
<keyword evidence="13" id="KW-1185">Reference proteome</keyword>
<evidence type="ECO:0000256" key="9">
    <source>
        <dbReference type="SAM" id="Phobius"/>
    </source>
</evidence>
<feature type="compositionally biased region" description="Basic and acidic residues" evidence="8">
    <location>
        <begin position="1"/>
        <end position="35"/>
    </location>
</feature>
<dbReference type="Pfam" id="PF01545">
    <property type="entry name" value="Cation_efflux"/>
    <property type="match status" value="1"/>
</dbReference>